<comment type="similarity">
    <text evidence="1">Belongs to the protease inhibitor I13 (potato type I serine protease inhibitor) family.</text>
</comment>
<dbReference type="InterPro" id="IPR000864">
    <property type="entry name" value="Prot_inh_pot1"/>
</dbReference>
<name>A0A914AH43_PATMI</name>
<proteinExistence type="inferred from homology"/>
<dbReference type="PRINTS" id="PR00292">
    <property type="entry name" value="POTATOINHBTR"/>
</dbReference>
<dbReference type="PANTHER" id="PTHR33091:SF29">
    <property type="entry name" value="SUBTILISIN INHIBITOR 1"/>
    <property type="match status" value="1"/>
</dbReference>
<reference evidence="5" key="1">
    <citation type="submission" date="2022-11" db="UniProtKB">
        <authorList>
            <consortium name="EnsemblMetazoa"/>
        </authorList>
    </citation>
    <scope>IDENTIFICATION</scope>
</reference>
<evidence type="ECO:0000256" key="1">
    <source>
        <dbReference type="ARBA" id="ARBA00008210"/>
    </source>
</evidence>
<dbReference type="GO" id="GO:0004867">
    <property type="term" value="F:serine-type endopeptidase inhibitor activity"/>
    <property type="evidence" value="ECO:0007669"/>
    <property type="project" value="UniProtKB-KW"/>
</dbReference>
<feature type="chain" id="PRO_5037552731" evidence="4">
    <location>
        <begin position="25"/>
        <end position="99"/>
    </location>
</feature>
<keyword evidence="6" id="KW-1185">Reference proteome</keyword>
<dbReference type="PROSITE" id="PS00285">
    <property type="entry name" value="POTATO_INHIBITOR"/>
    <property type="match status" value="1"/>
</dbReference>
<dbReference type="OMA" id="KQSWPEC"/>
<keyword evidence="4" id="KW-0732">Signal</keyword>
<accession>A0A914AH43</accession>
<sequence>MMAGKSTLMFCCTLVLLAVLVAEGCRQEGGISKRSRKERWPELVGQTGQRAKTVIEREDPTLQVEIVPYGQVVTADYNTNRVRIFLDRERRVAAPPTIG</sequence>
<dbReference type="RefSeq" id="XP_038063305.1">
    <property type="nucleotide sequence ID" value="XM_038207377.1"/>
</dbReference>
<organism evidence="5 6">
    <name type="scientific">Patiria miniata</name>
    <name type="common">Bat star</name>
    <name type="synonym">Asterina miniata</name>
    <dbReference type="NCBI Taxonomy" id="46514"/>
    <lineage>
        <taxon>Eukaryota</taxon>
        <taxon>Metazoa</taxon>
        <taxon>Echinodermata</taxon>
        <taxon>Eleutherozoa</taxon>
        <taxon>Asterozoa</taxon>
        <taxon>Asteroidea</taxon>
        <taxon>Valvatacea</taxon>
        <taxon>Valvatida</taxon>
        <taxon>Asterinidae</taxon>
        <taxon>Patiria</taxon>
    </lineage>
</organism>
<dbReference type="AlphaFoldDB" id="A0A914AH43"/>
<dbReference type="PANTHER" id="PTHR33091">
    <property type="entry name" value="PROTEIN, PUTATIVE, EXPRESSED-RELATED"/>
    <property type="match status" value="1"/>
</dbReference>
<dbReference type="SUPFAM" id="SSF54654">
    <property type="entry name" value="CI-2 family of serine protease inhibitors"/>
    <property type="match status" value="1"/>
</dbReference>
<dbReference type="EnsemblMetazoa" id="XM_038207377.1">
    <property type="protein sequence ID" value="XP_038063305.1"/>
    <property type="gene ID" value="LOC119733994"/>
</dbReference>
<feature type="signal peptide" evidence="4">
    <location>
        <begin position="1"/>
        <end position="24"/>
    </location>
</feature>
<evidence type="ECO:0000256" key="3">
    <source>
        <dbReference type="ARBA" id="ARBA00022900"/>
    </source>
</evidence>
<evidence type="ECO:0000313" key="6">
    <source>
        <dbReference type="Proteomes" id="UP000887568"/>
    </source>
</evidence>
<dbReference type="Proteomes" id="UP000887568">
    <property type="component" value="Unplaced"/>
</dbReference>
<dbReference type="OrthoDB" id="10013825at2759"/>
<dbReference type="Pfam" id="PF00280">
    <property type="entry name" value="potato_inhibit"/>
    <property type="match status" value="1"/>
</dbReference>
<dbReference type="GO" id="GO:0009611">
    <property type="term" value="P:response to wounding"/>
    <property type="evidence" value="ECO:0007669"/>
    <property type="project" value="InterPro"/>
</dbReference>
<evidence type="ECO:0000256" key="4">
    <source>
        <dbReference type="SAM" id="SignalP"/>
    </source>
</evidence>
<keyword evidence="3" id="KW-0722">Serine protease inhibitor</keyword>
<dbReference type="InterPro" id="IPR036354">
    <property type="entry name" value="Prot_inh_pot1_sf"/>
</dbReference>
<evidence type="ECO:0000256" key="2">
    <source>
        <dbReference type="ARBA" id="ARBA00022690"/>
    </source>
</evidence>
<dbReference type="GeneID" id="119733994"/>
<keyword evidence="2" id="KW-0646">Protease inhibitor</keyword>
<protein>
    <submittedName>
        <fullName evidence="5">Uncharacterized protein</fullName>
    </submittedName>
</protein>
<dbReference type="Gene3D" id="3.30.10.10">
    <property type="entry name" value="Trypsin Inhibitor V, subunit A"/>
    <property type="match status" value="1"/>
</dbReference>
<evidence type="ECO:0000313" key="5">
    <source>
        <dbReference type="EnsemblMetazoa" id="XP_038063305.1"/>
    </source>
</evidence>